<feature type="domain" description="O-methyltransferase C-terminal" evidence="5">
    <location>
        <begin position="230"/>
        <end position="376"/>
    </location>
</feature>
<dbReference type="InterPro" id="IPR001077">
    <property type="entry name" value="COMT_C"/>
</dbReference>
<evidence type="ECO:0000256" key="2">
    <source>
        <dbReference type="ARBA" id="ARBA00022679"/>
    </source>
</evidence>
<dbReference type="SUPFAM" id="SSF46785">
    <property type="entry name" value="Winged helix' DNA-binding domain"/>
    <property type="match status" value="1"/>
</dbReference>
<gene>
    <name evidence="6" type="ORF">N7456_012118</name>
</gene>
<accession>A0A9W9K1D0</accession>
<keyword evidence="1" id="KW-0489">Methyltransferase</keyword>
<dbReference type="AlphaFoldDB" id="A0A9W9K1D0"/>
<dbReference type="Gene3D" id="3.40.50.150">
    <property type="entry name" value="Vaccinia Virus protein VP39"/>
    <property type="match status" value="1"/>
</dbReference>
<evidence type="ECO:0000256" key="3">
    <source>
        <dbReference type="ARBA" id="ARBA00022691"/>
    </source>
</evidence>
<dbReference type="GO" id="GO:0046983">
    <property type="term" value="F:protein dimerization activity"/>
    <property type="evidence" value="ECO:0007669"/>
    <property type="project" value="InterPro"/>
</dbReference>
<dbReference type="GO" id="GO:0008171">
    <property type="term" value="F:O-methyltransferase activity"/>
    <property type="evidence" value="ECO:0007669"/>
    <property type="project" value="InterPro"/>
</dbReference>
<proteinExistence type="predicted"/>
<keyword evidence="2" id="KW-0808">Transferase</keyword>
<feature type="active site" description="Proton acceptor" evidence="4">
    <location>
        <position position="305"/>
    </location>
</feature>
<evidence type="ECO:0000256" key="4">
    <source>
        <dbReference type="PIRSR" id="PIRSR005739-1"/>
    </source>
</evidence>
<organism evidence="6 7">
    <name type="scientific">Penicillium angulare</name>
    <dbReference type="NCBI Taxonomy" id="116970"/>
    <lineage>
        <taxon>Eukaryota</taxon>
        <taxon>Fungi</taxon>
        <taxon>Dikarya</taxon>
        <taxon>Ascomycota</taxon>
        <taxon>Pezizomycotina</taxon>
        <taxon>Eurotiomycetes</taxon>
        <taxon>Eurotiomycetidae</taxon>
        <taxon>Eurotiales</taxon>
        <taxon>Aspergillaceae</taxon>
        <taxon>Penicillium</taxon>
    </lineage>
</organism>
<evidence type="ECO:0000259" key="5">
    <source>
        <dbReference type="Pfam" id="PF00891"/>
    </source>
</evidence>
<dbReference type="InterPro" id="IPR029063">
    <property type="entry name" value="SAM-dependent_MTases_sf"/>
</dbReference>
<name>A0A9W9K1D0_9EURO</name>
<dbReference type="OrthoDB" id="1535081at2759"/>
<dbReference type="SUPFAM" id="SSF53335">
    <property type="entry name" value="S-adenosyl-L-methionine-dependent methyltransferases"/>
    <property type="match status" value="1"/>
</dbReference>
<dbReference type="Pfam" id="PF00891">
    <property type="entry name" value="Methyltransf_2"/>
    <property type="match status" value="1"/>
</dbReference>
<keyword evidence="3" id="KW-0949">S-adenosyl-L-methionine</keyword>
<dbReference type="InterPro" id="IPR036388">
    <property type="entry name" value="WH-like_DNA-bd_sf"/>
</dbReference>
<dbReference type="PROSITE" id="PS51683">
    <property type="entry name" value="SAM_OMT_II"/>
    <property type="match status" value="1"/>
</dbReference>
<dbReference type="GO" id="GO:0032259">
    <property type="term" value="P:methylation"/>
    <property type="evidence" value="ECO:0007669"/>
    <property type="project" value="UniProtKB-KW"/>
</dbReference>
<keyword evidence="7" id="KW-1185">Reference proteome</keyword>
<protein>
    <submittedName>
        <fullName evidence="6">O-methyltransferase</fullName>
    </submittedName>
</protein>
<dbReference type="GO" id="GO:0044550">
    <property type="term" value="P:secondary metabolite biosynthetic process"/>
    <property type="evidence" value="ECO:0007669"/>
    <property type="project" value="UniProtKB-ARBA"/>
</dbReference>
<dbReference type="Gene3D" id="1.10.10.10">
    <property type="entry name" value="Winged helix-like DNA-binding domain superfamily/Winged helix DNA-binding domain"/>
    <property type="match status" value="1"/>
</dbReference>
<dbReference type="InterPro" id="IPR036390">
    <property type="entry name" value="WH_DNA-bd_sf"/>
</dbReference>
<evidence type="ECO:0000313" key="7">
    <source>
        <dbReference type="Proteomes" id="UP001149165"/>
    </source>
</evidence>
<dbReference type="PANTHER" id="PTHR43712">
    <property type="entry name" value="PUTATIVE (AFU_ORTHOLOGUE AFUA_4G14580)-RELATED"/>
    <property type="match status" value="1"/>
</dbReference>
<comment type="caution">
    <text evidence="6">The sequence shown here is derived from an EMBL/GenBank/DDBJ whole genome shotgun (WGS) entry which is preliminary data.</text>
</comment>
<reference evidence="6" key="2">
    <citation type="journal article" date="2023" name="IMA Fungus">
        <title>Comparative genomic study of the Penicillium genus elucidates a diverse pangenome and 15 lateral gene transfer events.</title>
        <authorList>
            <person name="Petersen C."/>
            <person name="Sorensen T."/>
            <person name="Nielsen M.R."/>
            <person name="Sondergaard T.E."/>
            <person name="Sorensen J.L."/>
            <person name="Fitzpatrick D.A."/>
            <person name="Frisvad J.C."/>
            <person name="Nielsen K.L."/>
        </authorList>
    </citation>
    <scope>NUCLEOTIDE SEQUENCE</scope>
    <source>
        <strain evidence="6">IBT 30069</strain>
    </source>
</reference>
<dbReference type="PANTHER" id="PTHR43712:SF11">
    <property type="entry name" value="O-METHYLTRANSFERASE (AFU_ORTHOLOGUE AFUA_2G17820)-RELATED"/>
    <property type="match status" value="1"/>
</dbReference>
<evidence type="ECO:0000313" key="6">
    <source>
        <dbReference type="EMBL" id="KAJ5088502.1"/>
    </source>
</evidence>
<dbReference type="EMBL" id="JAPQKH010000007">
    <property type="protein sequence ID" value="KAJ5088502.1"/>
    <property type="molecule type" value="Genomic_DNA"/>
</dbReference>
<evidence type="ECO:0000256" key="1">
    <source>
        <dbReference type="ARBA" id="ARBA00022603"/>
    </source>
</evidence>
<reference evidence="6" key="1">
    <citation type="submission" date="2022-11" db="EMBL/GenBank/DDBJ databases">
        <authorList>
            <person name="Petersen C."/>
        </authorList>
    </citation>
    <scope>NUCLEOTIDE SEQUENCE</scope>
    <source>
        <strain evidence="6">IBT 30069</strain>
    </source>
</reference>
<sequence length="401" mass="44502">MSGDLSEVLSAANAALANNSIDNVDPATRMQLLGVLDQLRGALEPPRMTVVNYSISYYVLTAIRVSQGMGIFDAFSQAQGSKQLTVDELDAKTKGDRALLARLMRYLCANKIFKEVGDAAYEPFPIALDLASVPGDMIKHFYLNMRTSSFLYEYFEKNGYRIPTDAYDAPFQFSQNTKQHFFEFLDAHPEDQAAFNSVMTLTRSVTGVNWHEFFPVAEKLQVSPAESESRALLVDIGGGIGHDISTFKNAFPDLPGRLIVQDLPQAIKDIPPNSLPAGIEAMSYDMFEEQPVVGAKAYYMRTVLHDWPDKQGLDVLARIHAAMSEDSVLLVNENTLSEANIAAIPATLDLVMMQTFSSLDRTEQQWIALLEKAQFQVVKVWRPDVEKASHAIYEAVAKKSG</sequence>
<dbReference type="InterPro" id="IPR016461">
    <property type="entry name" value="COMT-like"/>
</dbReference>
<dbReference type="Proteomes" id="UP001149165">
    <property type="component" value="Unassembled WGS sequence"/>
</dbReference>
<dbReference type="PIRSF" id="PIRSF005739">
    <property type="entry name" value="O-mtase"/>
    <property type="match status" value="1"/>
</dbReference>